<accession>A0ABU9CB67</accession>
<dbReference type="Proteomes" id="UP001379945">
    <property type="component" value="Unassembled WGS sequence"/>
</dbReference>
<feature type="region of interest" description="Disordered" evidence="1">
    <location>
        <begin position="174"/>
        <end position="238"/>
    </location>
</feature>
<evidence type="ECO:0000256" key="1">
    <source>
        <dbReference type="SAM" id="MobiDB-lite"/>
    </source>
</evidence>
<name>A0ABU9CB67_9BURK</name>
<proteinExistence type="predicted"/>
<keyword evidence="3" id="KW-1185">Reference proteome</keyword>
<reference evidence="2 3" key="1">
    <citation type="submission" date="2024-04" db="EMBL/GenBank/DDBJ databases">
        <title>Novel species of the genus Ideonella isolated from streams.</title>
        <authorList>
            <person name="Lu H."/>
        </authorList>
    </citation>
    <scope>NUCLEOTIDE SEQUENCE [LARGE SCALE GENOMIC DNA]</scope>
    <source>
        <strain evidence="2 3">LYT19W</strain>
    </source>
</reference>
<evidence type="ECO:0000313" key="2">
    <source>
        <dbReference type="EMBL" id="MEK8047929.1"/>
    </source>
</evidence>
<protein>
    <submittedName>
        <fullName evidence="2">Uncharacterized protein</fullName>
    </submittedName>
</protein>
<organism evidence="2 3">
    <name type="scientific">Ideonella margarita</name>
    <dbReference type="NCBI Taxonomy" id="2984191"/>
    <lineage>
        <taxon>Bacteria</taxon>
        <taxon>Pseudomonadati</taxon>
        <taxon>Pseudomonadota</taxon>
        <taxon>Betaproteobacteria</taxon>
        <taxon>Burkholderiales</taxon>
        <taxon>Sphaerotilaceae</taxon>
        <taxon>Ideonella</taxon>
    </lineage>
</organism>
<sequence>MLIATNLILGLAAAGGAGMWWRTQRRLKLLERERFIRGHVFPARLLNGLTERWPHLTLRDQHLVARALRQWFLIHARTRPLPVAMPSLAVDELWHHFILDTRAYEAFCAQAFGSFFHHLPASTGAMATAQGRLSAMRRTWRAACHDDNIQPRTPSRLPLLFAIDHKLAIPGHTWWRLDGPQGQRRDNDTGVGSDGCGGGETGDLHALTSDSSDGGGWGSDGGGDGGGDGGCGGGCGGD</sequence>
<dbReference type="RefSeq" id="WP_341400242.1">
    <property type="nucleotide sequence ID" value="NZ_JBBUTI010000012.1"/>
</dbReference>
<dbReference type="EMBL" id="JBBUTI010000012">
    <property type="protein sequence ID" value="MEK8047929.1"/>
    <property type="molecule type" value="Genomic_DNA"/>
</dbReference>
<feature type="compositionally biased region" description="Gly residues" evidence="1">
    <location>
        <begin position="213"/>
        <end position="238"/>
    </location>
</feature>
<comment type="caution">
    <text evidence="2">The sequence shown here is derived from an EMBL/GenBank/DDBJ whole genome shotgun (WGS) entry which is preliminary data.</text>
</comment>
<feature type="compositionally biased region" description="Gly residues" evidence="1">
    <location>
        <begin position="192"/>
        <end position="201"/>
    </location>
</feature>
<gene>
    <name evidence="2" type="ORF">AACH00_16335</name>
</gene>
<evidence type="ECO:0000313" key="3">
    <source>
        <dbReference type="Proteomes" id="UP001379945"/>
    </source>
</evidence>